<dbReference type="Proteomes" id="UP000032233">
    <property type="component" value="Unassembled WGS sequence"/>
</dbReference>
<evidence type="ECO:0000313" key="1">
    <source>
        <dbReference type="EMBL" id="KIX12247.1"/>
    </source>
</evidence>
<dbReference type="AlphaFoldDB" id="A0A0D2GBJ4"/>
<dbReference type="EMBL" id="AZAC01000034">
    <property type="protein sequence ID" value="KIX12247.1"/>
    <property type="molecule type" value="Genomic_DNA"/>
</dbReference>
<gene>
    <name evidence="1" type="ORF">X474_19680</name>
</gene>
<name>A0A0D2GBJ4_9BACT</name>
<protein>
    <submittedName>
        <fullName evidence="1">Uncharacterized protein</fullName>
    </submittedName>
</protein>
<organism evidence="1 2">
    <name type="scientific">Dethiosulfatarculus sandiegensis</name>
    <dbReference type="NCBI Taxonomy" id="1429043"/>
    <lineage>
        <taxon>Bacteria</taxon>
        <taxon>Pseudomonadati</taxon>
        <taxon>Thermodesulfobacteriota</taxon>
        <taxon>Desulfarculia</taxon>
        <taxon>Desulfarculales</taxon>
        <taxon>Desulfarculaceae</taxon>
        <taxon>Dethiosulfatarculus</taxon>
    </lineage>
</organism>
<dbReference type="InParanoid" id="A0A0D2GBJ4"/>
<comment type="caution">
    <text evidence="1">The sequence shown here is derived from an EMBL/GenBank/DDBJ whole genome shotgun (WGS) entry which is preliminary data.</text>
</comment>
<accession>A0A0D2GBJ4</accession>
<proteinExistence type="predicted"/>
<evidence type="ECO:0000313" key="2">
    <source>
        <dbReference type="Proteomes" id="UP000032233"/>
    </source>
</evidence>
<keyword evidence="2" id="KW-1185">Reference proteome</keyword>
<sequence>MAFAMELLPVLLGGQEIGADPVIRSAPDLCFID</sequence>
<reference evidence="1 2" key="1">
    <citation type="submission" date="2013-11" db="EMBL/GenBank/DDBJ databases">
        <title>Metagenomic analysis of a methanogenic consortium involved in long chain n-alkane degradation.</title>
        <authorList>
            <person name="Davidova I.A."/>
            <person name="Callaghan A.V."/>
            <person name="Wawrik B."/>
            <person name="Pruitt S."/>
            <person name="Marks C."/>
            <person name="Duncan K.E."/>
            <person name="Suflita J.M."/>
        </authorList>
    </citation>
    <scope>NUCLEOTIDE SEQUENCE [LARGE SCALE GENOMIC DNA]</scope>
    <source>
        <strain evidence="1 2">SPR</strain>
    </source>
</reference>